<dbReference type="Proteomes" id="UP001150062">
    <property type="component" value="Unassembled WGS sequence"/>
</dbReference>
<keyword evidence="5" id="KW-0735">Signal-anchor</keyword>
<dbReference type="GO" id="GO:0015485">
    <property type="term" value="F:cholesterol binding"/>
    <property type="evidence" value="ECO:0007669"/>
    <property type="project" value="TreeGrafter"/>
</dbReference>
<evidence type="ECO:0000313" key="14">
    <source>
        <dbReference type="Proteomes" id="UP001150062"/>
    </source>
</evidence>
<dbReference type="SMART" id="SM00244">
    <property type="entry name" value="PHB"/>
    <property type="match status" value="1"/>
</dbReference>
<evidence type="ECO:0000313" key="12">
    <source>
        <dbReference type="EMBL" id="KAJ6243020.1"/>
    </source>
</evidence>
<dbReference type="InterPro" id="IPR033294">
    <property type="entry name" value="Erlin1/2"/>
</dbReference>
<keyword evidence="7" id="KW-0472">Membrane</keyword>
<accession>A0AAV7ZVY3</accession>
<dbReference type="AlphaFoldDB" id="A0AAV7ZVY3"/>
<evidence type="ECO:0000256" key="5">
    <source>
        <dbReference type="ARBA" id="ARBA00022968"/>
    </source>
</evidence>
<reference evidence="11" key="2">
    <citation type="submission" date="2022-08" db="EMBL/GenBank/DDBJ databases">
        <title>Novel sulphate-reducing endosymbionts in the free-living metamonad Anaeramoeba.</title>
        <authorList>
            <person name="Jerlstrom-Hultqvist J."/>
            <person name="Cepicka I."/>
            <person name="Gallot-Lavallee L."/>
            <person name="Salas-Leiva D."/>
            <person name="Curtis B.A."/>
            <person name="Zahonova K."/>
            <person name="Pipaliya S."/>
            <person name="Dacks J."/>
            <person name="Roger A.J."/>
        </authorList>
    </citation>
    <scope>NUCLEOTIDE SEQUENCE</scope>
    <source>
        <strain evidence="11">Busselton2</strain>
    </source>
</reference>
<dbReference type="EMBL" id="JAOAOG010000173">
    <property type="protein sequence ID" value="KAJ6243020.1"/>
    <property type="molecule type" value="Genomic_DNA"/>
</dbReference>
<comment type="similarity">
    <text evidence="2">Belongs to the band 7/mec-2 family.</text>
</comment>
<sequence length="334" mass="38604">MIYFYISTVIILFSIIFTGVHVIPEGYVGVYYRGGKLLSETSDPGYHVKIPFITRHENIQVTIQTDEVKNIPCGTSGGVMIMFDKIEVVNKLNKEAVWKMIKNYTSNYDQLWIFQKIHHEINQFCSGKSLEQIYITDFENIDERLIESLEDSIQKWAPGLEIISIRVSKPRLPKTIMSSYEKIELERTNLKIAEQHQKVVQKEAETERYKATIEAQKVSEVSTIKMKMLVSQKESESEIAKIEDEIKFARDKSEADSEYYTKKKIAEGNNQLLTPEYLKLMLIENLAKTTKVYYGSEIDGVFKVDLTQIDELLDDKAEEIEKIAEEIESNSKKL</sequence>
<dbReference type="GO" id="GO:0031625">
    <property type="term" value="F:ubiquitin protein ligase binding"/>
    <property type="evidence" value="ECO:0007669"/>
    <property type="project" value="InterPro"/>
</dbReference>
<dbReference type="Gene3D" id="3.30.479.30">
    <property type="entry name" value="Band 7 domain"/>
    <property type="match status" value="1"/>
</dbReference>
<protein>
    <submittedName>
        <fullName evidence="11">Erlin (Er lipid raft associated protein)</fullName>
    </submittedName>
</protein>
<keyword evidence="9" id="KW-0175">Coiled coil</keyword>
<dbReference type="EMBL" id="JANTQA010000023">
    <property type="protein sequence ID" value="KAJ3445475.1"/>
    <property type="molecule type" value="Genomic_DNA"/>
</dbReference>
<evidence type="ECO:0000313" key="13">
    <source>
        <dbReference type="Proteomes" id="UP001146793"/>
    </source>
</evidence>
<dbReference type="SUPFAM" id="SSF117892">
    <property type="entry name" value="Band 7/SPFH domain"/>
    <property type="match status" value="1"/>
</dbReference>
<reference evidence="12" key="1">
    <citation type="submission" date="2022-08" db="EMBL/GenBank/DDBJ databases">
        <title>Novel sulfate-reducing endosymbionts in the free-living metamonad Anaeramoeba.</title>
        <authorList>
            <person name="Jerlstrom-Hultqvist J."/>
            <person name="Cepicka I."/>
            <person name="Gallot-Lavallee L."/>
            <person name="Salas-Leiva D."/>
            <person name="Curtis B.A."/>
            <person name="Zahonova K."/>
            <person name="Pipaliya S."/>
            <person name="Dacks J."/>
            <person name="Roger A.J."/>
        </authorList>
    </citation>
    <scope>NUCLEOTIDE SEQUENCE</scope>
    <source>
        <strain evidence="12">Schooner1</strain>
    </source>
</reference>
<keyword evidence="4" id="KW-0256">Endoplasmic reticulum</keyword>
<feature type="coiled-coil region" evidence="9">
    <location>
        <begin position="306"/>
        <end position="333"/>
    </location>
</feature>
<name>A0AAV7ZVY3_9EUKA</name>
<evidence type="ECO:0000256" key="4">
    <source>
        <dbReference type="ARBA" id="ARBA00022824"/>
    </source>
</evidence>
<evidence type="ECO:0000313" key="11">
    <source>
        <dbReference type="EMBL" id="KAJ3445475.1"/>
    </source>
</evidence>
<evidence type="ECO:0000256" key="3">
    <source>
        <dbReference type="ARBA" id="ARBA00022692"/>
    </source>
</evidence>
<dbReference type="InterPro" id="IPR036013">
    <property type="entry name" value="Band_7/SPFH_dom_sf"/>
</dbReference>
<evidence type="ECO:0000256" key="7">
    <source>
        <dbReference type="ARBA" id="ARBA00023136"/>
    </source>
</evidence>
<organism evidence="11 13">
    <name type="scientific">Anaeramoeba flamelloides</name>
    <dbReference type="NCBI Taxonomy" id="1746091"/>
    <lineage>
        <taxon>Eukaryota</taxon>
        <taxon>Metamonada</taxon>
        <taxon>Anaeramoebidae</taxon>
        <taxon>Anaeramoeba</taxon>
    </lineage>
</organism>
<comment type="subcellular location">
    <subcellularLocation>
        <location evidence="1">Endoplasmic reticulum membrane</location>
        <topology evidence="1">Single-pass type II membrane protein</topology>
    </subcellularLocation>
</comment>
<keyword evidence="3" id="KW-0812">Transmembrane</keyword>
<evidence type="ECO:0000256" key="8">
    <source>
        <dbReference type="ARBA" id="ARBA00023180"/>
    </source>
</evidence>
<evidence type="ECO:0000256" key="2">
    <source>
        <dbReference type="ARBA" id="ARBA00008164"/>
    </source>
</evidence>
<keyword evidence="8" id="KW-0325">Glycoprotein</keyword>
<evidence type="ECO:0000256" key="1">
    <source>
        <dbReference type="ARBA" id="ARBA00004648"/>
    </source>
</evidence>
<proteinExistence type="inferred from homology"/>
<dbReference type="PANTHER" id="PTHR15351">
    <property type="entry name" value="ERLIN (ER LIPID RAFT ASSOCIATED PROTEIN) HOMOLOG"/>
    <property type="match status" value="1"/>
</dbReference>
<evidence type="ECO:0000259" key="10">
    <source>
        <dbReference type="SMART" id="SM00244"/>
    </source>
</evidence>
<dbReference type="PANTHER" id="PTHR15351:SF3">
    <property type="entry name" value="ERLIN"/>
    <property type="match status" value="1"/>
</dbReference>
<dbReference type="GO" id="GO:0032933">
    <property type="term" value="P:SREBP signaling pathway"/>
    <property type="evidence" value="ECO:0007669"/>
    <property type="project" value="TreeGrafter"/>
</dbReference>
<keyword evidence="14" id="KW-1185">Reference proteome</keyword>
<dbReference type="Proteomes" id="UP001146793">
    <property type="component" value="Unassembled WGS sequence"/>
</dbReference>
<dbReference type="InterPro" id="IPR001107">
    <property type="entry name" value="Band_7"/>
</dbReference>
<gene>
    <name evidence="11" type="ORF">M0812_11350</name>
    <name evidence="12" type="ORF">M0813_02879</name>
</gene>
<keyword evidence="6" id="KW-1133">Transmembrane helix</keyword>
<feature type="domain" description="Band 7" evidence="10">
    <location>
        <begin position="18"/>
        <end position="184"/>
    </location>
</feature>
<evidence type="ECO:0000256" key="6">
    <source>
        <dbReference type="ARBA" id="ARBA00022989"/>
    </source>
</evidence>
<evidence type="ECO:0000256" key="9">
    <source>
        <dbReference type="SAM" id="Coils"/>
    </source>
</evidence>
<comment type="caution">
    <text evidence="11">The sequence shown here is derived from an EMBL/GenBank/DDBJ whole genome shotgun (WGS) entry which is preliminary data.</text>
</comment>
<dbReference type="GO" id="GO:0005789">
    <property type="term" value="C:endoplasmic reticulum membrane"/>
    <property type="evidence" value="ECO:0007669"/>
    <property type="project" value="UniProtKB-SubCell"/>
</dbReference>
<dbReference type="Pfam" id="PF01145">
    <property type="entry name" value="Band_7"/>
    <property type="match status" value="1"/>
</dbReference>